<dbReference type="HOGENOM" id="CLU_2606796_0_0_1"/>
<dbReference type="InParanoid" id="K5VTK4"/>
<evidence type="ECO:0000313" key="1">
    <source>
        <dbReference type="EMBL" id="EKM54808.1"/>
    </source>
</evidence>
<sequence length="79" mass="8838">MAHERGAVSHAFLIQASSTVVSRVAERCHIEIKGRTSAITRAILSYREYLPPRSARERWPYLVPSVESSLQARGQAAFL</sequence>
<dbReference type="RefSeq" id="XP_007397486.1">
    <property type="nucleotide sequence ID" value="XM_007397424.1"/>
</dbReference>
<evidence type="ECO:0000313" key="2">
    <source>
        <dbReference type="Proteomes" id="UP000008370"/>
    </source>
</evidence>
<dbReference type="EMBL" id="JH930473">
    <property type="protein sequence ID" value="EKM54808.1"/>
    <property type="molecule type" value="Genomic_DNA"/>
</dbReference>
<dbReference type="Proteomes" id="UP000008370">
    <property type="component" value="Unassembled WGS sequence"/>
</dbReference>
<proteinExistence type="predicted"/>
<name>K5VTK4_PHACS</name>
<reference evidence="1 2" key="1">
    <citation type="journal article" date="2012" name="BMC Genomics">
        <title>Comparative genomics of the white-rot fungi, Phanerochaete carnosa and P. chrysosporium, to elucidate the genetic basis of the distinct wood types they colonize.</title>
        <authorList>
            <person name="Suzuki H."/>
            <person name="MacDonald J."/>
            <person name="Syed K."/>
            <person name="Salamov A."/>
            <person name="Hori C."/>
            <person name="Aerts A."/>
            <person name="Henrissat B."/>
            <person name="Wiebenga A."/>
            <person name="vanKuyk P.A."/>
            <person name="Barry K."/>
            <person name="Lindquist E."/>
            <person name="LaButti K."/>
            <person name="Lapidus A."/>
            <person name="Lucas S."/>
            <person name="Coutinho P."/>
            <person name="Gong Y."/>
            <person name="Samejima M."/>
            <person name="Mahadevan R."/>
            <person name="Abou-Zaid M."/>
            <person name="de Vries R.P."/>
            <person name="Igarashi K."/>
            <person name="Yadav J.S."/>
            <person name="Grigoriev I.V."/>
            <person name="Master E.R."/>
        </authorList>
    </citation>
    <scope>NUCLEOTIDE SEQUENCE [LARGE SCALE GENOMIC DNA]</scope>
    <source>
        <strain evidence="1 2">HHB-10118-sp</strain>
    </source>
</reference>
<gene>
    <name evidence="1" type="ORF">PHACADRAFT_258923</name>
</gene>
<protein>
    <submittedName>
        <fullName evidence="1">Uncharacterized protein</fullName>
    </submittedName>
</protein>
<dbReference type="GeneID" id="18917246"/>
<keyword evidence="2" id="KW-1185">Reference proteome</keyword>
<accession>K5VTK4</accession>
<dbReference type="KEGG" id="pco:PHACADRAFT_258923"/>
<organism evidence="1 2">
    <name type="scientific">Phanerochaete carnosa (strain HHB-10118-sp)</name>
    <name type="common">White-rot fungus</name>
    <name type="synonym">Peniophora carnosa</name>
    <dbReference type="NCBI Taxonomy" id="650164"/>
    <lineage>
        <taxon>Eukaryota</taxon>
        <taxon>Fungi</taxon>
        <taxon>Dikarya</taxon>
        <taxon>Basidiomycota</taxon>
        <taxon>Agaricomycotina</taxon>
        <taxon>Agaricomycetes</taxon>
        <taxon>Polyporales</taxon>
        <taxon>Phanerochaetaceae</taxon>
        <taxon>Phanerochaete</taxon>
    </lineage>
</organism>
<dbReference type="AlphaFoldDB" id="K5VTK4"/>